<dbReference type="PANTHER" id="PTHR10283:SF82">
    <property type="entry name" value="SOLUTE CARRIER FAMILY 13 MEMBER 2"/>
    <property type="match status" value="1"/>
</dbReference>
<feature type="transmembrane region" description="Helical" evidence="5">
    <location>
        <begin position="389"/>
        <end position="412"/>
    </location>
</feature>
<dbReference type="PANTHER" id="PTHR10283">
    <property type="entry name" value="SOLUTE CARRIER FAMILY 13 MEMBER"/>
    <property type="match status" value="1"/>
</dbReference>
<evidence type="ECO:0000256" key="5">
    <source>
        <dbReference type="SAM" id="Phobius"/>
    </source>
</evidence>
<dbReference type="OrthoDB" id="9766267at2"/>
<dbReference type="InterPro" id="IPR001898">
    <property type="entry name" value="SLC13A/DASS"/>
</dbReference>
<keyword evidence="4 5" id="KW-0472">Membrane</keyword>
<evidence type="ECO:0000313" key="7">
    <source>
        <dbReference type="Proteomes" id="UP000473531"/>
    </source>
</evidence>
<evidence type="ECO:0000256" key="4">
    <source>
        <dbReference type="ARBA" id="ARBA00023136"/>
    </source>
</evidence>
<feature type="transmembrane region" description="Helical" evidence="5">
    <location>
        <begin position="143"/>
        <end position="172"/>
    </location>
</feature>
<feature type="transmembrane region" description="Helical" evidence="5">
    <location>
        <begin position="202"/>
        <end position="225"/>
    </location>
</feature>
<dbReference type="Proteomes" id="UP000473531">
    <property type="component" value="Unassembled WGS sequence"/>
</dbReference>
<dbReference type="EMBL" id="WTYU01000002">
    <property type="protein sequence ID" value="MXP14809.1"/>
    <property type="molecule type" value="Genomic_DNA"/>
</dbReference>
<organism evidence="6 7">
    <name type="scientific">Allopontixanthobacter confluentis</name>
    <dbReference type="NCBI Taxonomy" id="1849021"/>
    <lineage>
        <taxon>Bacteria</taxon>
        <taxon>Pseudomonadati</taxon>
        <taxon>Pseudomonadota</taxon>
        <taxon>Alphaproteobacteria</taxon>
        <taxon>Sphingomonadales</taxon>
        <taxon>Erythrobacteraceae</taxon>
        <taxon>Allopontixanthobacter</taxon>
    </lineage>
</organism>
<dbReference type="GO" id="GO:0005886">
    <property type="term" value="C:plasma membrane"/>
    <property type="evidence" value="ECO:0007669"/>
    <property type="project" value="TreeGrafter"/>
</dbReference>
<feature type="transmembrane region" description="Helical" evidence="5">
    <location>
        <begin position="89"/>
        <end position="106"/>
    </location>
</feature>
<reference evidence="6 7" key="1">
    <citation type="submission" date="2019-12" db="EMBL/GenBank/DDBJ databases">
        <title>Genomic-based taxomic classification of the family Erythrobacteraceae.</title>
        <authorList>
            <person name="Xu L."/>
        </authorList>
    </citation>
    <scope>NUCLEOTIDE SEQUENCE [LARGE SCALE GENOMIC DNA]</scope>
    <source>
        <strain evidence="6 7">KCTC 52259</strain>
    </source>
</reference>
<feature type="transmembrane region" description="Helical" evidence="5">
    <location>
        <begin position="450"/>
        <end position="471"/>
    </location>
</feature>
<feature type="transmembrane region" description="Helical" evidence="5">
    <location>
        <begin position="483"/>
        <end position="504"/>
    </location>
</feature>
<dbReference type="Pfam" id="PF00939">
    <property type="entry name" value="Na_sulph_symp"/>
    <property type="match status" value="1"/>
</dbReference>
<evidence type="ECO:0000313" key="6">
    <source>
        <dbReference type="EMBL" id="MXP14809.1"/>
    </source>
</evidence>
<feature type="transmembrane region" description="Helical" evidence="5">
    <location>
        <begin position="112"/>
        <end position="131"/>
    </location>
</feature>
<protein>
    <submittedName>
        <fullName evidence="6">DASS family sodium-coupled anion symporter</fullName>
    </submittedName>
</protein>
<comment type="subcellular location">
    <subcellularLocation>
        <location evidence="1">Membrane</location>
        <topology evidence="1">Multi-pass membrane protein</topology>
    </subcellularLocation>
</comment>
<feature type="transmembrane region" description="Helical" evidence="5">
    <location>
        <begin position="419"/>
        <end position="438"/>
    </location>
</feature>
<accession>A0A6L7GFY9</accession>
<name>A0A6L7GFY9_9SPHN</name>
<keyword evidence="3 5" id="KW-1133">Transmembrane helix</keyword>
<feature type="transmembrane region" description="Helical" evidence="5">
    <location>
        <begin position="245"/>
        <end position="267"/>
    </location>
</feature>
<feature type="transmembrane region" description="Helical" evidence="5">
    <location>
        <begin position="178"/>
        <end position="195"/>
    </location>
</feature>
<feature type="transmembrane region" description="Helical" evidence="5">
    <location>
        <begin position="300"/>
        <end position="317"/>
    </location>
</feature>
<feature type="transmembrane region" description="Helical" evidence="5">
    <location>
        <begin position="65"/>
        <end position="82"/>
    </location>
</feature>
<dbReference type="AlphaFoldDB" id="A0A6L7GFY9"/>
<evidence type="ECO:0000256" key="3">
    <source>
        <dbReference type="ARBA" id="ARBA00022989"/>
    </source>
</evidence>
<feature type="transmembrane region" description="Helical" evidence="5">
    <location>
        <begin position="363"/>
        <end position="383"/>
    </location>
</feature>
<feature type="transmembrane region" description="Helical" evidence="5">
    <location>
        <begin position="41"/>
        <end position="59"/>
    </location>
</feature>
<comment type="caution">
    <text evidence="6">The sequence shown here is derived from an EMBL/GenBank/DDBJ whole genome shotgun (WGS) entry which is preliminary data.</text>
</comment>
<keyword evidence="2 5" id="KW-0812">Transmembrane</keyword>
<dbReference type="GO" id="GO:1905039">
    <property type="term" value="P:carboxylic acid transmembrane transport"/>
    <property type="evidence" value="ECO:0007669"/>
    <property type="project" value="UniProtKB-ARBA"/>
</dbReference>
<dbReference type="GO" id="GO:0008514">
    <property type="term" value="F:organic anion transmembrane transporter activity"/>
    <property type="evidence" value="ECO:0007669"/>
    <property type="project" value="UniProtKB-ARBA"/>
</dbReference>
<feature type="transmembrane region" description="Helical" evidence="5">
    <location>
        <begin position="329"/>
        <end position="351"/>
    </location>
</feature>
<keyword evidence="7" id="KW-1185">Reference proteome</keyword>
<evidence type="ECO:0000256" key="2">
    <source>
        <dbReference type="ARBA" id="ARBA00022692"/>
    </source>
</evidence>
<sequence>MRWPALLEGGGAIRLSCWPRASRLLGTGHGLGRTRVTARRIGFIFGILAFAITLIVPPPEGMPQAAWLVAGLVVWMAAWWMTEAIPLTATALLPFLVLPFAGVLSANETASAYYSPILFLILGGAFIALAIERTGLHRRLAVWILNTIGTGGGQARLLLAFMVAAAILSMVISNTSTTLIMMPMAIAVLAGGGLADDDTTGLAGALPMGIAFAASIGGLGTIVGSPTNAIAVGLLDSTIGVKISFAQWSLYGLPIVIVGVPVAAYIISRVQNVRAHPFDLSAARDAIATDRQWTTPERRLVPVIAITFLLWMTQPLTEPLLPEGSLTDGTIAVAAGLMLFILPDGTGRTLLVWKEADRAPWGVIMMFGGGLALAAGMGASGLATWLGDALLPLSAVPLLLVALALVGMVILITEFASNVATASAIIPVVASLVAVLGADPILLAMPAALAASWGFMLPAGTGPNAIAWATGRIALPRMVGAGLVLDVIGVFLIVAIVWIVALLAG</sequence>
<gene>
    <name evidence="6" type="ORF">GRI44_08630</name>
</gene>
<evidence type="ECO:0000256" key="1">
    <source>
        <dbReference type="ARBA" id="ARBA00004141"/>
    </source>
</evidence>
<dbReference type="NCBIfam" id="TIGR00785">
    <property type="entry name" value="dass"/>
    <property type="match status" value="1"/>
</dbReference>
<proteinExistence type="predicted"/>